<proteinExistence type="predicted"/>
<dbReference type="RefSeq" id="WP_048139887.1">
    <property type="nucleotide sequence ID" value="NZ_CP009516.1"/>
</dbReference>
<dbReference type="GeneID" id="24831484"/>
<reference evidence="1 2" key="1">
    <citation type="submission" date="2014-07" db="EMBL/GenBank/DDBJ databases">
        <title>Methanogenic archaea and the global carbon cycle.</title>
        <authorList>
            <person name="Henriksen J.R."/>
            <person name="Luke J."/>
            <person name="Reinhart S."/>
            <person name="Benedict M.N."/>
            <person name="Youngblut N.D."/>
            <person name="Metcalf M.E."/>
            <person name="Whitaker R.J."/>
            <person name="Metcalf W.W."/>
        </authorList>
    </citation>
    <scope>NUCLEOTIDE SEQUENCE [LARGE SCALE GENOMIC DNA]</scope>
    <source>
        <strain evidence="1 2">HB-1</strain>
    </source>
</reference>
<dbReference type="HOGENOM" id="CLU_064439_0_0_2"/>
<keyword evidence="2" id="KW-1185">Reference proteome</keyword>
<evidence type="ECO:0008006" key="3">
    <source>
        <dbReference type="Google" id="ProtNLM"/>
    </source>
</evidence>
<protein>
    <recommendedName>
        <fullName evidence="3">Serine protease</fullName>
    </recommendedName>
</protein>
<dbReference type="OrthoDB" id="141376at2157"/>
<dbReference type="AlphaFoldDB" id="A0A0E3SAI3"/>
<dbReference type="PATRIC" id="fig|1434110.4.peg.2845"/>
<dbReference type="STRING" id="1434110.MSHOH_2231"/>
<dbReference type="InterPro" id="IPR043504">
    <property type="entry name" value="Peptidase_S1_PA_chymotrypsin"/>
</dbReference>
<dbReference type="Gene3D" id="2.40.10.10">
    <property type="entry name" value="Trypsin-like serine proteases"/>
    <property type="match status" value="2"/>
</dbReference>
<gene>
    <name evidence="1" type="ORF">MSHOH_2231</name>
</gene>
<organism evidence="1 2">
    <name type="scientific">Methanosarcina horonobensis HB-1 = JCM 15518</name>
    <dbReference type="NCBI Taxonomy" id="1434110"/>
    <lineage>
        <taxon>Archaea</taxon>
        <taxon>Methanobacteriati</taxon>
        <taxon>Methanobacteriota</taxon>
        <taxon>Stenosarchaea group</taxon>
        <taxon>Methanomicrobia</taxon>
        <taxon>Methanosarcinales</taxon>
        <taxon>Methanosarcinaceae</taxon>
        <taxon>Methanosarcina</taxon>
    </lineage>
</organism>
<name>A0A0E3SAI3_9EURY</name>
<evidence type="ECO:0000313" key="2">
    <source>
        <dbReference type="Proteomes" id="UP000033101"/>
    </source>
</evidence>
<dbReference type="EMBL" id="CP009516">
    <property type="protein sequence ID" value="AKB78714.1"/>
    <property type="molecule type" value="Genomic_DNA"/>
</dbReference>
<dbReference type="KEGG" id="mhor:MSHOH_2231"/>
<evidence type="ECO:0000313" key="1">
    <source>
        <dbReference type="EMBL" id="AKB78714.1"/>
    </source>
</evidence>
<accession>A0A0E3SAI3</accession>
<dbReference type="Proteomes" id="UP000033101">
    <property type="component" value="Chromosome"/>
</dbReference>
<dbReference type="InterPro" id="IPR009003">
    <property type="entry name" value="Peptidase_S1_PA"/>
</dbReference>
<dbReference type="SUPFAM" id="SSF50494">
    <property type="entry name" value="Trypsin-like serine proteases"/>
    <property type="match status" value="1"/>
</dbReference>
<sequence>MQKNIKWIAGSLLLSLVLIGGVFVGSADSNNPVITYAVEEVQPIEEKLPDYGPQIYEKIKQNKTVVKAMGEIPQIEIEEDKRNWLNILDQSGNNLKDQMEPYVKSEGPIISYGLNYQGYLTVNILEETEIDDSLINEVYDIFDQEGKKQDIQEIPVVFQYSPPFKFSARDSTWTTLIGGIKVCNENNANSTLGFAVVDTTTNQKGFLVAGHTVYSTGGIGSKMYQPYKSSSKCIGTVDRLEFEYADAAFIEDDYRSVDNQIYYRDVNQVMDVTSYDTNVQVGEYVKMSGIASGLTSSGRITDITHIQSVSGYPNLYNQCVALYDWDFGDSGAPVFRLAGTSEVEMVGIHSGYMAQTLYSLPLVEFMMTCTLSHLLTNAIFLDSTFFLSNFLRK</sequence>